<protein>
    <submittedName>
        <fullName evidence="1">Type I-C CRISPR-associated protein Cas8c/Csd1</fullName>
    </submittedName>
</protein>
<comment type="caution">
    <text evidence="1">The sequence shown here is derived from an EMBL/GenBank/DDBJ whole genome shotgun (WGS) entry which is preliminary data.</text>
</comment>
<keyword evidence="2" id="KW-1185">Reference proteome</keyword>
<dbReference type="EMBL" id="JBHTKX010000001">
    <property type="protein sequence ID" value="MFD1129578.1"/>
    <property type="molecule type" value="Genomic_DNA"/>
</dbReference>
<dbReference type="Proteomes" id="UP001597169">
    <property type="component" value="Unassembled WGS sequence"/>
</dbReference>
<sequence>MSWLLKLYETYESNLDRIGVTETSRSKREYTLLPISHTTQNAHLEVYITENGEFHSAHVIDKQDASTLIPCTEKSSSRAGSVIAPYPLHDKLSYVAGDFLKYGGEVKGEEPFATYIKELSNWANSPYAHPKVKSIYSYLSKGQLIQDLIEDKKLFVDSNHHLITKWDKKYEELSSEKPPIYGVIAGGPESAFIRFTVYSPHHMLTKVWDDPGVYDSFIQYYQDLLGREDLCYVTGKLLPSTERHANKIRNAADKAKLISANDTSGFTFRGRFSKSSDAASISYEVSQKAHNALKWLIQRQGKTVDQRVFLVWTNEVNSNIPDPMEDSFDIAPASATVSKQSNTSVTYAKEFAKALDGFRNNPSMRSEVNIMVLDSATTGRMSVLYYRNFQKELYMDKIEKWHTTCVWLHRYRKNDDGTLIEFIGAPATKDIAFAAYGPRANEKIVKELMERLIPCIVDGLRLPRDIVTSVYQRASNPAGMEKWEWEKTLSIACALINKKLMEQGEEFQLGLDINCTDRSYLFGRMLAVADVLERRALGDEKRATNAIRYMNAFANHPERTWKVIHSSLQPYLVRLGRGAVIWTRILDEISSKFKLEDFNNQPLSGKYLLGFSSQRHELYQKKDKNQATESLVQNDEEGVI</sequence>
<organism evidence="1 2">
    <name type="scientific">Paenibacillus provencensis</name>
    <dbReference type="NCBI Taxonomy" id="441151"/>
    <lineage>
        <taxon>Bacteria</taxon>
        <taxon>Bacillati</taxon>
        <taxon>Bacillota</taxon>
        <taxon>Bacilli</taxon>
        <taxon>Bacillales</taxon>
        <taxon>Paenibacillaceae</taxon>
        <taxon>Paenibacillus</taxon>
    </lineage>
</organism>
<dbReference type="CDD" id="cd09757">
    <property type="entry name" value="Cas8c_I-C"/>
    <property type="match status" value="1"/>
</dbReference>
<name>A0ABW3PY73_9BACL</name>
<accession>A0ABW3PY73</accession>
<dbReference type="NCBIfam" id="TIGR01863">
    <property type="entry name" value="cas_Csd1"/>
    <property type="match status" value="1"/>
</dbReference>
<dbReference type="Pfam" id="PF09709">
    <property type="entry name" value="Cas_Csd1"/>
    <property type="match status" value="1"/>
</dbReference>
<proteinExistence type="predicted"/>
<gene>
    <name evidence="1" type="primary">cas8c</name>
    <name evidence="1" type="ORF">ACFQ3J_15500</name>
</gene>
<dbReference type="InterPro" id="IPR010144">
    <property type="entry name" value="CRISPR-assoc_prot_Csd1-typ"/>
</dbReference>
<evidence type="ECO:0000313" key="2">
    <source>
        <dbReference type="Proteomes" id="UP001597169"/>
    </source>
</evidence>
<dbReference type="RefSeq" id="WP_091160392.1">
    <property type="nucleotide sequence ID" value="NZ_JBHTKX010000001.1"/>
</dbReference>
<reference evidence="2" key="1">
    <citation type="journal article" date="2019" name="Int. J. Syst. Evol. Microbiol.">
        <title>The Global Catalogue of Microorganisms (GCM) 10K type strain sequencing project: providing services to taxonomists for standard genome sequencing and annotation.</title>
        <authorList>
            <consortium name="The Broad Institute Genomics Platform"/>
            <consortium name="The Broad Institute Genome Sequencing Center for Infectious Disease"/>
            <person name="Wu L."/>
            <person name="Ma J."/>
        </authorList>
    </citation>
    <scope>NUCLEOTIDE SEQUENCE [LARGE SCALE GENOMIC DNA]</scope>
    <source>
        <strain evidence="2">CCUG 53519</strain>
    </source>
</reference>
<evidence type="ECO:0000313" key="1">
    <source>
        <dbReference type="EMBL" id="MFD1129578.1"/>
    </source>
</evidence>